<dbReference type="RefSeq" id="WP_059147718.1">
    <property type="nucleotide sequence ID" value="NZ_LLZJ01000392.1"/>
</dbReference>
<dbReference type="AlphaFoldDB" id="A0A0X3VPG4"/>
<protein>
    <submittedName>
        <fullName evidence="1">Uncharacterized protein</fullName>
    </submittedName>
</protein>
<dbReference type="Proteomes" id="UP000053413">
    <property type="component" value="Unassembled WGS sequence"/>
</dbReference>
<dbReference type="OrthoDB" id="4300514at2"/>
<proteinExistence type="predicted"/>
<evidence type="ECO:0000313" key="1">
    <source>
        <dbReference type="EMBL" id="KUL46619.1"/>
    </source>
</evidence>
<organism evidence="1 2">
    <name type="scientific">Streptomyces violaceusniger</name>
    <dbReference type="NCBI Taxonomy" id="68280"/>
    <lineage>
        <taxon>Bacteria</taxon>
        <taxon>Bacillati</taxon>
        <taxon>Actinomycetota</taxon>
        <taxon>Actinomycetes</taxon>
        <taxon>Kitasatosporales</taxon>
        <taxon>Streptomycetaceae</taxon>
        <taxon>Streptomyces</taxon>
        <taxon>Streptomyces violaceusniger group</taxon>
    </lineage>
</organism>
<gene>
    <name evidence="1" type="ORF">ADL28_34505</name>
</gene>
<dbReference type="InterPro" id="IPR025683">
    <property type="entry name" value="Protein_beta"/>
</dbReference>
<accession>A0A0X3VPG4</accession>
<dbReference type="Pfam" id="PF14350">
    <property type="entry name" value="Beta_protein"/>
    <property type="match status" value="1"/>
</dbReference>
<reference evidence="2" key="1">
    <citation type="submission" date="2015-10" db="EMBL/GenBank/DDBJ databases">
        <authorList>
            <person name="Ju K.-S."/>
            <person name="Doroghazi J.R."/>
            <person name="Metcalf W.W."/>
        </authorList>
    </citation>
    <scope>NUCLEOTIDE SEQUENCE [LARGE SCALE GENOMIC DNA]</scope>
    <source>
        <strain evidence="2">NRRL F-8817</strain>
    </source>
</reference>
<name>A0A0X3VPG4_STRVO</name>
<comment type="caution">
    <text evidence="1">The sequence shown here is derived from an EMBL/GenBank/DDBJ whole genome shotgun (WGS) entry which is preliminary data.</text>
</comment>
<evidence type="ECO:0000313" key="2">
    <source>
        <dbReference type="Proteomes" id="UP000053413"/>
    </source>
</evidence>
<dbReference type="EMBL" id="LLZJ01000392">
    <property type="protein sequence ID" value="KUL46619.1"/>
    <property type="molecule type" value="Genomic_DNA"/>
</dbReference>
<sequence length="164" mass="17852">MGGLPGWVDPVHIERHVEASAIGLWHVATGSELRLVTGPERALALQRHAADLASLGGAAAHDFLIARAPVRGPDRAPRVWAMARRMVTSDSFRGIEDTTSSDGERWLHTCAYGDGSAGSVNTEKWIQAGHLHHMTGQTRTWTYTWNAEDRLASYARTDSTCPPA</sequence>